<reference evidence="11" key="1">
    <citation type="journal article" date="2021" name="PeerJ">
        <title>Extensive microbial diversity within the chicken gut microbiome revealed by metagenomics and culture.</title>
        <authorList>
            <person name="Gilroy R."/>
            <person name="Ravi A."/>
            <person name="Getino M."/>
            <person name="Pursley I."/>
            <person name="Horton D.L."/>
            <person name="Alikhan N.F."/>
            <person name="Baker D."/>
            <person name="Gharbi K."/>
            <person name="Hall N."/>
            <person name="Watson M."/>
            <person name="Adriaenssens E.M."/>
            <person name="Foster-Nyarko E."/>
            <person name="Jarju S."/>
            <person name="Secka A."/>
            <person name="Antonio M."/>
            <person name="Oren A."/>
            <person name="Chaudhuri R.R."/>
            <person name="La Ragione R."/>
            <person name="Hildebrand F."/>
            <person name="Pallen M.J."/>
        </authorList>
    </citation>
    <scope>NUCLEOTIDE SEQUENCE</scope>
    <source>
        <strain evidence="11">CHK174-6876</strain>
    </source>
</reference>
<accession>A0A921FAX1</accession>
<gene>
    <name evidence="11" type="ORF">K8V00_12285</name>
</gene>
<dbReference type="GO" id="GO:0033765">
    <property type="term" value="F:steroid dehydrogenase activity, acting on the CH-CH group of donors"/>
    <property type="evidence" value="ECO:0007669"/>
    <property type="project" value="UniProtKB-ARBA"/>
</dbReference>
<dbReference type="InterPro" id="IPR027477">
    <property type="entry name" value="Succ_DH/fumarate_Rdtase_cat_sf"/>
</dbReference>
<name>A0A921FAX1_9LACO</name>
<evidence type="ECO:0000256" key="8">
    <source>
        <dbReference type="ARBA" id="ARBA00023002"/>
    </source>
</evidence>
<keyword evidence="7" id="KW-0274">FAD</keyword>
<dbReference type="Pfam" id="PF04205">
    <property type="entry name" value="FMN_bind"/>
    <property type="match status" value="1"/>
</dbReference>
<evidence type="ECO:0000313" key="12">
    <source>
        <dbReference type="Proteomes" id="UP000707535"/>
    </source>
</evidence>
<dbReference type="InterPro" id="IPR007329">
    <property type="entry name" value="FMN-bd"/>
</dbReference>
<feature type="domain" description="FMN-binding" evidence="10">
    <location>
        <begin position="532"/>
        <end position="606"/>
    </location>
</feature>
<comment type="cofactor">
    <cofactor evidence="1">
        <name>FMN</name>
        <dbReference type="ChEBI" id="CHEBI:58210"/>
    </cofactor>
</comment>
<dbReference type="Gene3D" id="3.90.700.10">
    <property type="entry name" value="Succinate dehydrogenase/fumarate reductase flavoprotein, catalytic domain"/>
    <property type="match status" value="1"/>
</dbReference>
<protein>
    <recommendedName>
        <fullName evidence="5">Urocanate reductase</fullName>
        <ecNumber evidence="4">1.3.99.33</ecNumber>
    </recommendedName>
</protein>
<dbReference type="InterPro" id="IPR003953">
    <property type="entry name" value="FAD-dep_OxRdtase_2_FAD-bd"/>
</dbReference>
<evidence type="ECO:0000256" key="4">
    <source>
        <dbReference type="ARBA" id="ARBA00013137"/>
    </source>
</evidence>
<comment type="similarity">
    <text evidence="3">Belongs to the FAD-dependent oxidoreductase 2 family. FRD/SDH subfamily.</text>
</comment>
<reference evidence="11" key="2">
    <citation type="submission" date="2021-09" db="EMBL/GenBank/DDBJ databases">
        <authorList>
            <person name="Gilroy R."/>
        </authorList>
    </citation>
    <scope>NUCLEOTIDE SEQUENCE</scope>
    <source>
        <strain evidence="11">CHK174-6876</strain>
    </source>
</reference>
<dbReference type="SUPFAM" id="SSF56425">
    <property type="entry name" value="Succinate dehydrogenase/fumarate reductase flavoprotein, catalytic domain"/>
    <property type="match status" value="1"/>
</dbReference>
<keyword evidence="8" id="KW-0560">Oxidoreductase</keyword>
<evidence type="ECO:0000256" key="5">
    <source>
        <dbReference type="ARBA" id="ARBA00015872"/>
    </source>
</evidence>
<dbReference type="Gene3D" id="3.90.1010.20">
    <property type="match status" value="1"/>
</dbReference>
<dbReference type="SUPFAM" id="SSF51905">
    <property type="entry name" value="FAD/NAD(P)-binding domain"/>
    <property type="match status" value="1"/>
</dbReference>
<dbReference type="AlphaFoldDB" id="A0A921FAX1"/>
<dbReference type="Proteomes" id="UP000707535">
    <property type="component" value="Unassembled WGS sequence"/>
</dbReference>
<dbReference type="EC" id="1.3.99.33" evidence="4"/>
<organism evidence="11 12">
    <name type="scientific">Ligilactobacillus acidipiscis</name>
    <dbReference type="NCBI Taxonomy" id="89059"/>
    <lineage>
        <taxon>Bacteria</taxon>
        <taxon>Bacillati</taxon>
        <taxon>Bacillota</taxon>
        <taxon>Bacilli</taxon>
        <taxon>Lactobacillales</taxon>
        <taxon>Lactobacillaceae</taxon>
        <taxon>Ligilactobacillus</taxon>
    </lineage>
</organism>
<proteinExistence type="inferred from homology"/>
<evidence type="ECO:0000259" key="10">
    <source>
        <dbReference type="SMART" id="SM00900"/>
    </source>
</evidence>
<dbReference type="PANTHER" id="PTHR43400:SF7">
    <property type="entry name" value="FAD-DEPENDENT OXIDOREDUCTASE 2 FAD BINDING DOMAIN-CONTAINING PROTEIN"/>
    <property type="match status" value="1"/>
</dbReference>
<sequence>MQVNTTIKWDAEYDVVVLGFGGAGATAARFAADNGAKVLLVDSAPEGEEGGNTRYCGQIVGSGSGYEKLYNYYSQLTAPMDLNEDMKKTFVSGMYHMKDYMKKYLGVEPFSFDQSPKYNQVMKNDIHEYPEFEGSEVYDFLTVHESFFDAALWKILKKKVTDRSQNIDIWYESPALHLIQDEYHKTVLGAQIERKGVLINVSAKNGVIMTLGGFENNPQKMQDYLGTSNIAPLGSLYNQGAGIDMAIEAGAQLWHMRNFESLGMLHGMSIRVDKGNRAKLDTVGVEKLHIGSIFVAGDDGSRYFDESEANRHGHLYNHGYWTVPQNQDHPYAIFDQKQYNEMQNDHNKTFFTPFLESSVSAKTIPDLAKKINADPQILANEIDDFNFFANKKKDYKFNRDPETLRAFSDGPFYAVPLEQTMLNTQGGPLRNTKAEILDINNQPIPHLYGAGELGGICANQYQGGGNIAECLIFGKIAGENAAKEKSDDVAASVIGSKHSVDDNIAKSLVADNNSEEDFSTTNNQFIGKSSGGIGDEMVVRITCDDNHSLQNIEILKQSETERGAAAIEKMPQEMISQNTYDVDIVSGASSTGNALKAAVKDALDQAAQQV</sequence>
<dbReference type="SMART" id="SM00900">
    <property type="entry name" value="FMN_bind"/>
    <property type="match status" value="1"/>
</dbReference>
<dbReference type="GO" id="GO:0016020">
    <property type="term" value="C:membrane"/>
    <property type="evidence" value="ECO:0007669"/>
    <property type="project" value="InterPro"/>
</dbReference>
<comment type="caution">
    <text evidence="11">The sequence shown here is derived from an EMBL/GenBank/DDBJ whole genome shotgun (WGS) entry which is preliminary data.</text>
</comment>
<evidence type="ECO:0000256" key="3">
    <source>
        <dbReference type="ARBA" id="ARBA00008040"/>
    </source>
</evidence>
<evidence type="ECO:0000313" key="11">
    <source>
        <dbReference type="EMBL" id="HJE98385.1"/>
    </source>
</evidence>
<evidence type="ECO:0000256" key="2">
    <source>
        <dbReference type="ARBA" id="ARBA00001974"/>
    </source>
</evidence>
<dbReference type="PANTHER" id="PTHR43400">
    <property type="entry name" value="FUMARATE REDUCTASE"/>
    <property type="match status" value="1"/>
</dbReference>
<dbReference type="InterPro" id="IPR036188">
    <property type="entry name" value="FAD/NAD-bd_sf"/>
</dbReference>
<dbReference type="EMBL" id="DYXG01000125">
    <property type="protein sequence ID" value="HJE98385.1"/>
    <property type="molecule type" value="Genomic_DNA"/>
</dbReference>
<comment type="catalytic activity">
    <reaction evidence="9">
        <text>dihydrourocanate + A = urocanate + AH2</text>
        <dbReference type="Rhea" id="RHEA:36059"/>
        <dbReference type="ChEBI" id="CHEBI:13193"/>
        <dbReference type="ChEBI" id="CHEBI:17499"/>
        <dbReference type="ChEBI" id="CHEBI:27247"/>
        <dbReference type="ChEBI" id="CHEBI:72991"/>
        <dbReference type="EC" id="1.3.99.33"/>
    </reaction>
</comment>
<evidence type="ECO:0000256" key="9">
    <source>
        <dbReference type="ARBA" id="ARBA00049922"/>
    </source>
</evidence>
<dbReference type="Pfam" id="PF00890">
    <property type="entry name" value="FAD_binding_2"/>
    <property type="match status" value="1"/>
</dbReference>
<dbReference type="Gene3D" id="3.50.50.60">
    <property type="entry name" value="FAD/NAD(P)-binding domain"/>
    <property type="match status" value="1"/>
</dbReference>
<evidence type="ECO:0000256" key="6">
    <source>
        <dbReference type="ARBA" id="ARBA00022630"/>
    </source>
</evidence>
<comment type="cofactor">
    <cofactor evidence="2">
        <name>FAD</name>
        <dbReference type="ChEBI" id="CHEBI:57692"/>
    </cofactor>
</comment>
<dbReference type="InterPro" id="IPR050315">
    <property type="entry name" value="FAD-oxidoreductase_2"/>
</dbReference>
<keyword evidence="6" id="KW-0285">Flavoprotein</keyword>
<dbReference type="GO" id="GO:0010181">
    <property type="term" value="F:FMN binding"/>
    <property type="evidence" value="ECO:0007669"/>
    <property type="project" value="InterPro"/>
</dbReference>
<evidence type="ECO:0000256" key="7">
    <source>
        <dbReference type="ARBA" id="ARBA00022827"/>
    </source>
</evidence>
<evidence type="ECO:0000256" key="1">
    <source>
        <dbReference type="ARBA" id="ARBA00001917"/>
    </source>
</evidence>